<dbReference type="Pfam" id="PF00574">
    <property type="entry name" value="CLP_protease"/>
    <property type="match status" value="1"/>
</dbReference>
<evidence type="ECO:0000313" key="3">
    <source>
        <dbReference type="Proteomes" id="UP000754750"/>
    </source>
</evidence>
<evidence type="ECO:0000313" key="2">
    <source>
        <dbReference type="EMBL" id="MBE6833015.1"/>
    </source>
</evidence>
<dbReference type="AlphaFoldDB" id="A0A928KR37"/>
<dbReference type="RefSeq" id="WP_326840148.1">
    <property type="nucleotide sequence ID" value="NZ_SVNY01000002.1"/>
</dbReference>
<feature type="compositionally biased region" description="Basic residues" evidence="1">
    <location>
        <begin position="249"/>
        <end position="263"/>
    </location>
</feature>
<accession>A0A928KR37</accession>
<dbReference type="EMBL" id="SVNY01000002">
    <property type="protein sequence ID" value="MBE6833015.1"/>
    <property type="molecule type" value="Genomic_DNA"/>
</dbReference>
<feature type="region of interest" description="Disordered" evidence="1">
    <location>
        <begin position="246"/>
        <end position="269"/>
    </location>
</feature>
<gene>
    <name evidence="2" type="ORF">E7512_05445</name>
</gene>
<dbReference type="SUPFAM" id="SSF52096">
    <property type="entry name" value="ClpP/crotonase"/>
    <property type="match status" value="1"/>
</dbReference>
<proteinExistence type="predicted"/>
<name>A0A928KR37_9FIRM</name>
<feature type="region of interest" description="Disordered" evidence="1">
    <location>
        <begin position="1"/>
        <end position="38"/>
    </location>
</feature>
<protein>
    <submittedName>
        <fullName evidence="2">Peptidase S14</fullName>
    </submittedName>
</protein>
<dbReference type="Proteomes" id="UP000754750">
    <property type="component" value="Unassembled WGS sequence"/>
</dbReference>
<organism evidence="2 3">
    <name type="scientific">Faecalispora sporosphaeroides</name>
    <dbReference type="NCBI Taxonomy" id="1549"/>
    <lineage>
        <taxon>Bacteria</taxon>
        <taxon>Bacillati</taxon>
        <taxon>Bacillota</taxon>
        <taxon>Clostridia</taxon>
        <taxon>Eubacteriales</taxon>
        <taxon>Oscillospiraceae</taxon>
        <taxon>Faecalispora</taxon>
    </lineage>
</organism>
<sequence>MGKHRSQQIDNPSPRENDNEREEIEPAQVGSEKQTDQITENGSILAGDPEHMIHCLTIIGQVEGHYILPSQNKTTKYEHVIPQLVAIEEEPKVHGLLIILNTVGGDVEAGLAIAELMAGMKKPTVSLVLGGGHSIGVPLAVAAKHSFIAQSASMTIHPVRMSGLVLGVPQTLEYFQRMQERITRFVTQNSKMSPERFYELSMNTQELVMDVGTVLTGSDAVEEGLIDSVGTLSDAIDCLRNMIDENRAKEKKTKSRSARKSPKSAKDTK</sequence>
<dbReference type="InterPro" id="IPR023562">
    <property type="entry name" value="ClpP/TepA"/>
</dbReference>
<dbReference type="Gene3D" id="3.90.226.10">
    <property type="entry name" value="2-enoyl-CoA Hydratase, Chain A, domain 1"/>
    <property type="match status" value="1"/>
</dbReference>
<comment type="caution">
    <text evidence="2">The sequence shown here is derived from an EMBL/GenBank/DDBJ whole genome shotgun (WGS) entry which is preliminary data.</text>
</comment>
<evidence type="ECO:0000256" key="1">
    <source>
        <dbReference type="SAM" id="MobiDB-lite"/>
    </source>
</evidence>
<reference evidence="2" key="1">
    <citation type="submission" date="2019-04" db="EMBL/GenBank/DDBJ databases">
        <title>Evolution of Biomass-Degrading Anaerobic Consortia Revealed by Metagenomics.</title>
        <authorList>
            <person name="Peng X."/>
        </authorList>
    </citation>
    <scope>NUCLEOTIDE SEQUENCE</scope>
    <source>
        <strain evidence="2">SIG551</strain>
    </source>
</reference>
<dbReference type="InterPro" id="IPR029045">
    <property type="entry name" value="ClpP/crotonase-like_dom_sf"/>
</dbReference>